<dbReference type="EMBL" id="JANAVB010009596">
    <property type="protein sequence ID" value="KAJ6840038.1"/>
    <property type="molecule type" value="Genomic_DNA"/>
</dbReference>
<name>A0AAX6HH72_IRIPA</name>
<feature type="compositionally biased region" description="Basic residues" evidence="1">
    <location>
        <begin position="1"/>
        <end position="11"/>
    </location>
</feature>
<gene>
    <name evidence="2" type="ORF">M6B38_312370</name>
</gene>
<feature type="compositionally biased region" description="Basic and acidic residues" evidence="1">
    <location>
        <begin position="35"/>
        <end position="50"/>
    </location>
</feature>
<comment type="caution">
    <text evidence="2">The sequence shown here is derived from an EMBL/GenBank/DDBJ whole genome shotgun (WGS) entry which is preliminary data.</text>
</comment>
<reference evidence="2" key="1">
    <citation type="journal article" date="2023" name="GigaByte">
        <title>Genome assembly of the bearded iris, Iris pallida Lam.</title>
        <authorList>
            <person name="Bruccoleri R.E."/>
            <person name="Oakeley E.J."/>
            <person name="Faust A.M.E."/>
            <person name="Altorfer M."/>
            <person name="Dessus-Babus S."/>
            <person name="Burckhardt D."/>
            <person name="Oertli M."/>
            <person name="Naumann U."/>
            <person name="Petersen F."/>
            <person name="Wong J."/>
        </authorList>
    </citation>
    <scope>NUCLEOTIDE SEQUENCE</scope>
    <source>
        <strain evidence="2">GSM-AAB239-AS_SAM_17_03QT</strain>
    </source>
</reference>
<proteinExistence type="predicted"/>
<accession>A0AAX6HH72</accession>
<dbReference type="Proteomes" id="UP001140949">
    <property type="component" value="Unassembled WGS sequence"/>
</dbReference>
<evidence type="ECO:0000313" key="2">
    <source>
        <dbReference type="EMBL" id="KAJ6840038.1"/>
    </source>
</evidence>
<organism evidence="2 3">
    <name type="scientific">Iris pallida</name>
    <name type="common">Sweet iris</name>
    <dbReference type="NCBI Taxonomy" id="29817"/>
    <lineage>
        <taxon>Eukaryota</taxon>
        <taxon>Viridiplantae</taxon>
        <taxon>Streptophyta</taxon>
        <taxon>Embryophyta</taxon>
        <taxon>Tracheophyta</taxon>
        <taxon>Spermatophyta</taxon>
        <taxon>Magnoliopsida</taxon>
        <taxon>Liliopsida</taxon>
        <taxon>Asparagales</taxon>
        <taxon>Iridaceae</taxon>
        <taxon>Iridoideae</taxon>
        <taxon>Irideae</taxon>
        <taxon>Iris</taxon>
    </lineage>
</organism>
<feature type="region of interest" description="Disordered" evidence="1">
    <location>
        <begin position="1"/>
        <end position="50"/>
    </location>
</feature>
<sequence length="50" mass="5714">MVELGRKRRRSKGDAKAKLAGVLPARQTGDGSSRVSDEEWERVCQERERE</sequence>
<reference evidence="2" key="2">
    <citation type="submission" date="2023-04" db="EMBL/GenBank/DDBJ databases">
        <authorList>
            <person name="Bruccoleri R.E."/>
            <person name="Oakeley E.J."/>
            <person name="Faust A.-M."/>
            <person name="Dessus-Babus S."/>
            <person name="Altorfer M."/>
            <person name="Burckhardt D."/>
            <person name="Oertli M."/>
            <person name="Naumann U."/>
            <person name="Petersen F."/>
            <person name="Wong J."/>
        </authorList>
    </citation>
    <scope>NUCLEOTIDE SEQUENCE</scope>
    <source>
        <strain evidence="2">GSM-AAB239-AS_SAM_17_03QT</strain>
        <tissue evidence="2">Leaf</tissue>
    </source>
</reference>
<evidence type="ECO:0000313" key="3">
    <source>
        <dbReference type="Proteomes" id="UP001140949"/>
    </source>
</evidence>
<protein>
    <submittedName>
        <fullName evidence="2">Extensin</fullName>
    </submittedName>
</protein>
<dbReference type="AlphaFoldDB" id="A0AAX6HH72"/>
<evidence type="ECO:0000256" key="1">
    <source>
        <dbReference type="SAM" id="MobiDB-lite"/>
    </source>
</evidence>
<keyword evidence="3" id="KW-1185">Reference proteome</keyword>